<dbReference type="PROSITE" id="PS50837">
    <property type="entry name" value="NACHT"/>
    <property type="match status" value="1"/>
</dbReference>
<comment type="function">
    <text evidence="14">Participates in antiviral signaling. Acts as a negative regulator of MAVS-mediated antiviral responses, through the inhibition of the virus-induced RLH (RIG-like helicase)-MAVS interaction. Instead, promotes autophagy by interacting with TUFM and subsequently recruiting the autophagy-related proteins ATG5 and ATG12. Also regulates MAVS-dependent NLRP3 inflammasome activation to attenuate apoptosis. Has no inhibitory function on NF-kappa-B signaling pathway, but enhances NF-kappa-B and JUN N-terminal kinase dependent signaling through the production of reactive oxygen species. Regulates viral mediated-inflammation and energy metabolism in a sex-dependent manner. In females, prevents uncontrolled inflammation and energy metabolism and thus, may contribute to the sex differences observed in infectious and inflammatory diseases.</text>
</comment>
<evidence type="ECO:0000256" key="3">
    <source>
        <dbReference type="ARBA" id="ARBA00022581"/>
    </source>
</evidence>
<keyword evidence="8" id="KW-1000">Mitochondrion outer membrane</keyword>
<evidence type="ECO:0000256" key="11">
    <source>
        <dbReference type="ARBA" id="ARBA00022946"/>
    </source>
</evidence>
<evidence type="ECO:0000256" key="14">
    <source>
        <dbReference type="ARBA" id="ARBA00057410"/>
    </source>
</evidence>
<sequence>MRWGCHLPRAPWGPGLGRALQPADERGPFLIHWSLPLREQRVLGPPRAFIRHHGSSADSDPPSGRPGQLFRGVAATEAVQRHRRNLAEWFSRLPREERQFGPTFALDTVHVDPVIRESTPDELLRPPAAELALERCPASAGLPPLALSQLFDPDACGRRVQTVVLYGTVGTGKSTLVRKMILDWCHGRLPAFELLVPFSCEDLSSLGSAPASLCQLVAQRYTPLKEILPLMAAAGPRLLFVLHGLEHLNLDFRLADTGLCSDPEEPKAPAAVVVNLLRKYMLPEASILVTTRPSAIGRIPSKYVGRYGEICGFSDTNLQKLYFQLRLNQPDCGPGAGVSATPAQHDNLVEMLSRNLEGHHQIAAACFLPSYCWLVCATLHFLHAPTPAGQTLTSIYTSFLRLNFSGEMVNSTDPSKLSLMAYAARTMGKLAYEGVSSRKTYFSEEDVRGCLEAGIKTEEEFQLLHVFRRDALRFFLAPCVEPGHAGTFVFTVPAMQEYLAALYIVLGLRKTALQRIGKEVAELVGRVGEDVSLVLGIMAKLLPLRALPLLFNLLKVVPRVFGRVVGKSREAVAQAMVLEMFREEDYYNDDVLDQMGASILGVEGPRRHPDEPPEDEVFELFPMFMGGLLSAHNRAVLAQLGCPIKTLDALENAQAIKRKLGKLGRQVLPPSELLDHLFFHYEFQNQRFSAEVLASLRQLNLAGVRMTPVKCTVVAAVLGSGRHALDEMNLASCQLDPAGLRTLTPVFLRARKLGLQLNSLGPEACRDLRDLLLHDQCQVITLRLSNNPLTAAGAALLMEGLAGNTSLRHLSLLHTGLGDEGLELLAAQLDRNQQLQELNVAYNGAGDTAALALAKAAREHPSLELLHLYFNELSSEGRQALRDMGSTTEGGARVVVSLTEGTAVSEYWSVILGEVQRNLNSWDRGRVRRHLELLLRDLEDNRGATLNPWRKAQLLRVEGEVKALLEQLGGPGT</sequence>
<evidence type="ECO:0000256" key="16">
    <source>
        <dbReference type="ARBA" id="ARBA00069569"/>
    </source>
</evidence>
<dbReference type="GO" id="GO:0039536">
    <property type="term" value="P:negative regulation of RIG-I signaling pathway"/>
    <property type="evidence" value="ECO:0007669"/>
    <property type="project" value="Ensembl"/>
</dbReference>
<feature type="region of interest" description="Disordered" evidence="17">
    <location>
        <begin position="49"/>
        <end position="68"/>
    </location>
</feature>
<evidence type="ECO:0000313" key="20">
    <source>
        <dbReference type="Proteomes" id="UP000694540"/>
    </source>
</evidence>
<dbReference type="GeneTree" id="ENSGT00940000159493"/>
<dbReference type="GO" id="GO:0005524">
    <property type="term" value="F:ATP binding"/>
    <property type="evidence" value="ECO:0007669"/>
    <property type="project" value="UniProtKB-KW"/>
</dbReference>
<dbReference type="GO" id="GO:0005886">
    <property type="term" value="C:plasma membrane"/>
    <property type="evidence" value="ECO:0007669"/>
    <property type="project" value="Ensembl"/>
</dbReference>
<dbReference type="FunFam" id="3.40.50.300:FF:001029">
    <property type="entry name" value="NLR family member X1"/>
    <property type="match status" value="1"/>
</dbReference>
<keyword evidence="5" id="KW-0433">Leucine-rich repeat</keyword>
<comment type="similarity">
    <text evidence="2">Belongs to the NLRP family.</text>
</comment>
<keyword evidence="4" id="KW-0399">Innate immunity</keyword>
<evidence type="ECO:0000256" key="8">
    <source>
        <dbReference type="ARBA" id="ARBA00022787"/>
    </source>
</evidence>
<evidence type="ECO:0000256" key="4">
    <source>
        <dbReference type="ARBA" id="ARBA00022588"/>
    </source>
</evidence>
<dbReference type="GO" id="GO:0043124">
    <property type="term" value="P:negative regulation of canonical NF-kappaB signal transduction"/>
    <property type="evidence" value="ECO:0007669"/>
    <property type="project" value="Ensembl"/>
</dbReference>
<gene>
    <name evidence="19" type="primary">NLRX1</name>
</gene>
<dbReference type="InterPro" id="IPR032675">
    <property type="entry name" value="LRR_dom_sf"/>
</dbReference>
<dbReference type="GO" id="GO:0045824">
    <property type="term" value="P:negative regulation of innate immune response"/>
    <property type="evidence" value="ECO:0007669"/>
    <property type="project" value="Ensembl"/>
</dbReference>
<evidence type="ECO:0000256" key="15">
    <source>
        <dbReference type="ARBA" id="ARBA00063991"/>
    </source>
</evidence>
<evidence type="ECO:0000256" key="7">
    <source>
        <dbReference type="ARBA" id="ARBA00022741"/>
    </source>
</evidence>
<dbReference type="InterPro" id="IPR048900">
    <property type="entry name" value="NLRX1_C"/>
</dbReference>
<keyword evidence="9" id="KW-0067">ATP-binding</keyword>
<dbReference type="SUPFAM" id="SSF52047">
    <property type="entry name" value="RNI-like"/>
    <property type="match status" value="1"/>
</dbReference>
<organism evidence="19 20">
    <name type="scientific">Catagonus wagneri</name>
    <name type="common">Chacoan peccary</name>
    <dbReference type="NCBI Taxonomy" id="51154"/>
    <lineage>
        <taxon>Eukaryota</taxon>
        <taxon>Metazoa</taxon>
        <taxon>Chordata</taxon>
        <taxon>Craniata</taxon>
        <taxon>Vertebrata</taxon>
        <taxon>Euteleostomi</taxon>
        <taxon>Mammalia</taxon>
        <taxon>Eutheria</taxon>
        <taxon>Laurasiatheria</taxon>
        <taxon>Artiodactyla</taxon>
        <taxon>Suina</taxon>
        <taxon>Tayassuidae</taxon>
        <taxon>Catagonus</taxon>
    </lineage>
</organism>
<reference evidence="19" key="2">
    <citation type="submission" date="2025-09" db="UniProtKB">
        <authorList>
            <consortium name="Ensembl"/>
        </authorList>
    </citation>
    <scope>IDENTIFICATION</scope>
</reference>
<evidence type="ECO:0000259" key="18">
    <source>
        <dbReference type="PROSITE" id="PS50837"/>
    </source>
</evidence>
<keyword evidence="11" id="KW-0809">Transit peptide</keyword>
<keyword evidence="13" id="KW-0472">Membrane</keyword>
<dbReference type="AlphaFoldDB" id="A0A8C3WVC4"/>
<dbReference type="Pfam" id="PF13516">
    <property type="entry name" value="LRR_6"/>
    <property type="match status" value="1"/>
</dbReference>
<dbReference type="GO" id="GO:0005741">
    <property type="term" value="C:mitochondrial outer membrane"/>
    <property type="evidence" value="ECO:0007669"/>
    <property type="project" value="UniProtKB-SubCell"/>
</dbReference>
<evidence type="ECO:0000256" key="1">
    <source>
        <dbReference type="ARBA" id="ARBA00004294"/>
    </source>
</evidence>
<evidence type="ECO:0000256" key="6">
    <source>
        <dbReference type="ARBA" id="ARBA00022737"/>
    </source>
</evidence>
<dbReference type="Pfam" id="PF05729">
    <property type="entry name" value="NACHT"/>
    <property type="match status" value="1"/>
</dbReference>
<evidence type="ECO:0000256" key="5">
    <source>
        <dbReference type="ARBA" id="ARBA00022614"/>
    </source>
</evidence>
<dbReference type="InterPro" id="IPR007111">
    <property type="entry name" value="NACHT_NTPase"/>
</dbReference>
<proteinExistence type="inferred from homology"/>
<dbReference type="FunFam" id="3.80.10.10:FF:000149">
    <property type="entry name" value="NLR family member X1"/>
    <property type="match status" value="1"/>
</dbReference>
<dbReference type="Gene3D" id="3.40.50.300">
    <property type="entry name" value="P-loop containing nucleotide triphosphate hydrolases"/>
    <property type="match status" value="1"/>
</dbReference>
<dbReference type="InterPro" id="IPR051261">
    <property type="entry name" value="NLR"/>
</dbReference>
<dbReference type="Ensembl" id="ENSCWAT00000022067.1">
    <property type="protein sequence ID" value="ENSCWAP00000020338.1"/>
    <property type="gene ID" value="ENSCWAG00000015572.1"/>
</dbReference>
<comment type="subcellular location">
    <subcellularLocation>
        <location evidence="1">Mitochondrion outer membrane</location>
    </subcellularLocation>
</comment>
<evidence type="ECO:0000256" key="2">
    <source>
        <dbReference type="ARBA" id="ARBA00008665"/>
    </source>
</evidence>
<keyword evidence="7" id="KW-0547">Nucleotide-binding</keyword>
<dbReference type="GO" id="GO:0032688">
    <property type="term" value="P:negative regulation of interferon-beta production"/>
    <property type="evidence" value="ECO:0007669"/>
    <property type="project" value="Ensembl"/>
</dbReference>
<dbReference type="GO" id="GO:0045087">
    <property type="term" value="P:innate immune response"/>
    <property type="evidence" value="ECO:0007669"/>
    <property type="project" value="UniProtKB-KW"/>
</dbReference>
<feature type="domain" description="NACHT" evidence="18">
    <location>
        <begin position="161"/>
        <end position="295"/>
    </location>
</feature>
<keyword evidence="3" id="KW-0945">Host-virus interaction</keyword>
<evidence type="ECO:0000313" key="19">
    <source>
        <dbReference type="Ensembl" id="ENSCWAP00000020338.1"/>
    </source>
</evidence>
<dbReference type="Proteomes" id="UP000694540">
    <property type="component" value="Unplaced"/>
</dbReference>
<dbReference type="Pfam" id="PF21402">
    <property type="entry name" value="NLRX1_C"/>
    <property type="match status" value="1"/>
</dbReference>
<dbReference type="Gene3D" id="3.80.10.10">
    <property type="entry name" value="Ribonuclease Inhibitor"/>
    <property type="match status" value="1"/>
</dbReference>
<evidence type="ECO:0000256" key="9">
    <source>
        <dbReference type="ARBA" id="ARBA00022840"/>
    </source>
</evidence>
<reference evidence="19" key="1">
    <citation type="submission" date="2025-08" db="UniProtKB">
        <authorList>
            <consortium name="Ensembl"/>
        </authorList>
    </citation>
    <scope>IDENTIFICATION</scope>
</reference>
<evidence type="ECO:0000256" key="17">
    <source>
        <dbReference type="SAM" id="MobiDB-lite"/>
    </source>
</evidence>
<accession>A0A8C3WVC4</accession>
<keyword evidence="10" id="KW-0391">Immunity</keyword>
<dbReference type="InterPro" id="IPR001611">
    <property type="entry name" value="Leu-rich_rpt"/>
</dbReference>
<dbReference type="GO" id="GO:0050728">
    <property type="term" value="P:negative regulation of inflammatory response"/>
    <property type="evidence" value="ECO:0007669"/>
    <property type="project" value="Ensembl"/>
</dbReference>
<keyword evidence="6" id="KW-0677">Repeat</keyword>
<keyword evidence="12" id="KW-0496">Mitochondrion</keyword>
<name>A0A8C3WVC4_9CETA</name>
<keyword evidence="20" id="KW-1185">Reference proteome</keyword>
<evidence type="ECO:0000256" key="12">
    <source>
        <dbReference type="ARBA" id="ARBA00023128"/>
    </source>
</evidence>
<evidence type="ECO:0000256" key="10">
    <source>
        <dbReference type="ARBA" id="ARBA00022859"/>
    </source>
</evidence>
<dbReference type="SMART" id="SM00368">
    <property type="entry name" value="LRR_RI"/>
    <property type="match status" value="7"/>
</dbReference>
<comment type="subunit">
    <text evidence="15">Homohexamer. Interacts with MAVS. Interacts with TUFM.</text>
</comment>
<dbReference type="InterPro" id="IPR027417">
    <property type="entry name" value="P-loop_NTPase"/>
</dbReference>
<protein>
    <recommendedName>
        <fullName evidence="16">NLR family member X1</fullName>
    </recommendedName>
</protein>
<dbReference type="GO" id="GO:0010936">
    <property type="term" value="P:negative regulation of macrophage cytokine production"/>
    <property type="evidence" value="ECO:0007669"/>
    <property type="project" value="Ensembl"/>
</dbReference>
<evidence type="ECO:0000256" key="13">
    <source>
        <dbReference type="ARBA" id="ARBA00023136"/>
    </source>
</evidence>
<dbReference type="PANTHER" id="PTHR24106">
    <property type="entry name" value="NACHT, LRR AND CARD DOMAINS-CONTAINING"/>
    <property type="match status" value="1"/>
</dbReference>
<dbReference type="GO" id="GO:0032715">
    <property type="term" value="P:negative regulation of interleukin-6 production"/>
    <property type="evidence" value="ECO:0007669"/>
    <property type="project" value="Ensembl"/>
</dbReference>